<reference evidence="1 2" key="1">
    <citation type="submission" date="2020-08" db="EMBL/GenBank/DDBJ databases">
        <authorList>
            <person name="Seo M.-J."/>
        </authorList>
    </citation>
    <scope>NUCLEOTIDE SEQUENCE [LARGE SCALE GENOMIC DNA]</scope>
    <source>
        <strain evidence="1 2">MBLA0160</strain>
    </source>
</reference>
<comment type="caution">
    <text evidence="1">The sequence shown here is derived from an EMBL/GenBank/DDBJ whole genome shotgun (WGS) entry which is preliminary data.</text>
</comment>
<sequence length="445" mass="52053">MNRQALVEQLSEDILTYVMHGSFPDEHLASEIKPDALDERFYEYEMLIRLHFILDPDVISFVESLPSRLRSIKTQTKRVSSESRGGLNGRINWTETIKRRHTSNPTDSSLFVCENRSENYDIDENVVLKRLLALIYSTIDECEEYLSRDYEWVTERWKKGDDLIGTMREIFERNVHVTRIREPEAYEPTPRMLQRAVQSRNGIYQEASRLLRQYHRTLEGDEKAIRSLLDRTAITPDDDETLFELFVLFRYIEAIEELSDERFRLRTVESGSQEVAKLVDEDAEIVIYHDNSARDRGLSFLSDVPDKDPEDLSRTEFVEREARMVSEEYFIDRSFQTTTGRPDVIVLEVQSGSTTEYLITEVKYSTRPETIHQGIRETLEYLAFLRDDGDLVHREEEYFGSGWNGVLVVQDMDKETASVEEQRSIRILQATELESKLTDVLEQVI</sequence>
<dbReference type="AlphaFoldDB" id="A0A7J9SK75"/>
<name>A0A7J9SK75_9EURY</name>
<proteinExistence type="predicted"/>
<keyword evidence="2" id="KW-1185">Reference proteome</keyword>
<gene>
    <name evidence="1" type="ORF">H5V44_03765</name>
</gene>
<dbReference type="RefSeq" id="WP_185191776.1">
    <property type="nucleotide sequence ID" value="NZ_JACKXD010000001.1"/>
</dbReference>
<dbReference type="Proteomes" id="UP000546257">
    <property type="component" value="Unassembled WGS sequence"/>
</dbReference>
<evidence type="ECO:0000313" key="2">
    <source>
        <dbReference type="Proteomes" id="UP000546257"/>
    </source>
</evidence>
<protein>
    <submittedName>
        <fullName evidence="1">Uncharacterized protein</fullName>
    </submittedName>
</protein>
<dbReference type="EMBL" id="JACKXD010000001">
    <property type="protein sequence ID" value="MBB6645421.1"/>
    <property type="molecule type" value="Genomic_DNA"/>
</dbReference>
<organism evidence="1 2">
    <name type="scientific">Halobellus ruber</name>
    <dbReference type="NCBI Taxonomy" id="2761102"/>
    <lineage>
        <taxon>Archaea</taxon>
        <taxon>Methanobacteriati</taxon>
        <taxon>Methanobacteriota</taxon>
        <taxon>Stenosarchaea group</taxon>
        <taxon>Halobacteria</taxon>
        <taxon>Halobacteriales</taxon>
        <taxon>Haloferacaceae</taxon>
        <taxon>Halobellus</taxon>
    </lineage>
</organism>
<accession>A0A7J9SK75</accession>
<evidence type="ECO:0000313" key="1">
    <source>
        <dbReference type="EMBL" id="MBB6645421.1"/>
    </source>
</evidence>